<comment type="similarity">
    <text evidence="5">Belongs to the Rap family.</text>
</comment>
<evidence type="ECO:0000256" key="4">
    <source>
        <dbReference type="ARBA" id="ARBA00022803"/>
    </source>
</evidence>
<feature type="domain" description="HTH cro/C1-type" evidence="6">
    <location>
        <begin position="10"/>
        <end position="63"/>
    </location>
</feature>
<sequence length="430" mass="50343">MEILSLGEKIKKLRKEKNLTLKELAGERITAAQISHIERDKSHTSHELLEYLASCLEVSVDYLLETKEMQAKKLTDNLIIQSEIYIKCKELEKAKEEINKVMSICTEYQLIDNYGKCNLLLATINLRQKDYNAAIINFEKSLYFFIQNDDKENIARCYINIGKIYMEENFHKGALSNFKFAEEIIEENKLNDVNIKKDLYSNISFCYTQLNKDDDALEYIEKIKNLDITINCKEEAGLMVSKANKLMSVGKYEEAKQQFKTALDLLEKEDNKTGLANVYIRICEVYESIGESEKSLEYSKKAYEIKRYDEDECSIDVIIKIIQSYIKLNNFEEARKYSKTALASAIKNKNKYFEYKALKYYSEIYKKEDNNKLAIEYLLKCINIIKELNDKKTLADLYIELGKLYSNISKEKELEYYQKGVCLYQNLEII</sequence>
<dbReference type="GO" id="GO:0003677">
    <property type="term" value="F:DNA binding"/>
    <property type="evidence" value="ECO:0007669"/>
    <property type="project" value="InterPro"/>
</dbReference>
<evidence type="ECO:0000256" key="2">
    <source>
        <dbReference type="ARBA" id="ARBA00022490"/>
    </source>
</evidence>
<dbReference type="CDD" id="cd00093">
    <property type="entry name" value="HTH_XRE"/>
    <property type="match status" value="1"/>
</dbReference>
<dbReference type="EMBL" id="LN679998">
    <property type="protein sequence ID" value="CEJ75301.1"/>
    <property type="molecule type" value="Genomic_DNA"/>
</dbReference>
<dbReference type="OrthoDB" id="2986817at2"/>
<dbReference type="SUPFAM" id="SSF48452">
    <property type="entry name" value="TPR-like"/>
    <property type="match status" value="3"/>
</dbReference>
<dbReference type="InterPro" id="IPR001387">
    <property type="entry name" value="Cro/C1-type_HTH"/>
</dbReference>
<evidence type="ECO:0000256" key="5">
    <source>
        <dbReference type="ARBA" id="ARBA00038253"/>
    </source>
</evidence>
<dbReference type="Pfam" id="PF01381">
    <property type="entry name" value="HTH_3"/>
    <property type="match status" value="1"/>
</dbReference>
<dbReference type="GO" id="GO:0005737">
    <property type="term" value="C:cytoplasm"/>
    <property type="evidence" value="ECO:0007669"/>
    <property type="project" value="UniProtKB-SubCell"/>
</dbReference>
<dbReference type="Pfam" id="PF13424">
    <property type="entry name" value="TPR_12"/>
    <property type="match status" value="1"/>
</dbReference>
<organism evidence="8 10">
    <name type="scientific">Paraclostridium sordellii</name>
    <name type="common">Clostridium sordellii</name>
    <dbReference type="NCBI Taxonomy" id="1505"/>
    <lineage>
        <taxon>Bacteria</taxon>
        <taxon>Bacillati</taxon>
        <taxon>Bacillota</taxon>
        <taxon>Clostridia</taxon>
        <taxon>Peptostreptococcales</taxon>
        <taxon>Peptostreptococcaceae</taxon>
        <taxon>Paraclostridium</taxon>
    </lineage>
</organism>
<dbReference type="Gene3D" id="1.25.40.10">
    <property type="entry name" value="Tetratricopeptide repeat domain"/>
    <property type="match status" value="2"/>
</dbReference>
<dbReference type="SUPFAM" id="SSF47413">
    <property type="entry name" value="lambda repressor-like DNA-binding domains"/>
    <property type="match status" value="1"/>
</dbReference>
<reference evidence="8 10" key="2">
    <citation type="submission" date="2015-01" db="EMBL/GenBank/DDBJ databases">
        <authorList>
            <person name="Aslett A.Martin."/>
            <person name="De Silva Nishadi"/>
        </authorList>
    </citation>
    <scope>NUCLEOTIDE SEQUENCE [LARGE SCALE GENOMIC DNA]</scope>
    <source>
        <strain evidence="8 10">R28058</strain>
    </source>
</reference>
<dbReference type="Gene3D" id="1.10.260.40">
    <property type="entry name" value="lambda repressor-like DNA-binding domains"/>
    <property type="match status" value="1"/>
</dbReference>
<dbReference type="Pfam" id="PF13181">
    <property type="entry name" value="TPR_8"/>
    <property type="match status" value="1"/>
</dbReference>
<dbReference type="Proteomes" id="UP000032811">
    <property type="component" value="Chromosome 1"/>
</dbReference>
<dbReference type="InterPro" id="IPR051476">
    <property type="entry name" value="Bac_ResReg_Asp_Phosphatase"/>
</dbReference>
<dbReference type="GeneID" id="97539023"/>
<dbReference type="InterPro" id="IPR011990">
    <property type="entry name" value="TPR-like_helical_dom_sf"/>
</dbReference>
<evidence type="ECO:0000313" key="7">
    <source>
        <dbReference type="EMBL" id="CEJ75301.1"/>
    </source>
</evidence>
<protein>
    <submittedName>
        <fullName evidence="7 8">Transcriptional regulator</fullName>
    </submittedName>
</protein>
<dbReference type="PROSITE" id="PS50943">
    <property type="entry name" value="HTH_CROC1"/>
    <property type="match status" value="1"/>
</dbReference>
<dbReference type="EMBL" id="CEKZ01000025">
    <property type="protein sequence ID" value="CEQ05435.1"/>
    <property type="molecule type" value="Genomic_DNA"/>
</dbReference>
<keyword evidence="9" id="KW-1185">Reference proteome</keyword>
<reference evidence="7 9" key="1">
    <citation type="submission" date="2014-11" db="EMBL/GenBank/DDBJ databases">
        <authorList>
            <person name="Aslett M.A."/>
            <person name="De Silva N."/>
        </authorList>
    </citation>
    <scope>NUCLEOTIDE SEQUENCE [LARGE SCALE GENOMIC DNA]</scope>
    <source>
        <strain evidence="7 9">ATCC9714</strain>
    </source>
</reference>
<dbReference type="InterPro" id="IPR019734">
    <property type="entry name" value="TPR_rpt"/>
</dbReference>
<keyword evidence="2" id="KW-0963">Cytoplasm</keyword>
<evidence type="ECO:0000256" key="1">
    <source>
        <dbReference type="ARBA" id="ARBA00004496"/>
    </source>
</evidence>
<comment type="subcellular location">
    <subcellularLocation>
        <location evidence="1">Cytoplasm</location>
    </subcellularLocation>
</comment>
<dbReference type="PANTHER" id="PTHR46630">
    <property type="entry name" value="TETRATRICOPEPTIDE REPEAT PROTEIN 29"/>
    <property type="match status" value="1"/>
</dbReference>
<dbReference type="SMART" id="SM00530">
    <property type="entry name" value="HTH_XRE"/>
    <property type="match status" value="1"/>
</dbReference>
<dbReference type="AlphaFoldDB" id="A0A0A1S4V0"/>
<name>A0A0A1S4V0_PARSO</name>
<dbReference type="Proteomes" id="UP000049127">
    <property type="component" value="Unassembled WGS sequence"/>
</dbReference>
<dbReference type="RefSeq" id="WP_054631070.1">
    <property type="nucleotide sequence ID" value="NZ_CDNF01000036.1"/>
</dbReference>
<dbReference type="InterPro" id="IPR010982">
    <property type="entry name" value="Lambda_DNA-bd_dom_sf"/>
</dbReference>
<dbReference type="PANTHER" id="PTHR46630:SF1">
    <property type="entry name" value="TETRATRICOPEPTIDE REPEAT PROTEIN 29"/>
    <property type="match status" value="1"/>
</dbReference>
<accession>A0A0A1S4V0</accession>
<evidence type="ECO:0000259" key="6">
    <source>
        <dbReference type="PROSITE" id="PS50943"/>
    </source>
</evidence>
<evidence type="ECO:0000313" key="9">
    <source>
        <dbReference type="Proteomes" id="UP000032811"/>
    </source>
</evidence>
<evidence type="ECO:0000256" key="3">
    <source>
        <dbReference type="ARBA" id="ARBA00022737"/>
    </source>
</evidence>
<keyword evidence="4" id="KW-0802">TPR repeat</keyword>
<keyword evidence="3" id="KW-0677">Repeat</keyword>
<evidence type="ECO:0000313" key="10">
    <source>
        <dbReference type="Proteomes" id="UP000049127"/>
    </source>
</evidence>
<gene>
    <name evidence="7" type="ORF">ATCC9714_31891</name>
    <name evidence="8" type="ORF">R28058_31261</name>
</gene>
<dbReference type="SMART" id="SM00028">
    <property type="entry name" value="TPR"/>
    <property type="match status" value="7"/>
</dbReference>
<evidence type="ECO:0000313" key="8">
    <source>
        <dbReference type="EMBL" id="CEQ05435.1"/>
    </source>
</evidence>
<proteinExistence type="inferred from homology"/>